<gene>
    <name evidence="17" type="ORF">C7M84_017885</name>
</gene>
<dbReference type="CDD" id="cd18793">
    <property type="entry name" value="SF2_C_SNF"/>
    <property type="match status" value="1"/>
</dbReference>
<evidence type="ECO:0000256" key="1">
    <source>
        <dbReference type="ARBA" id="ARBA00004123"/>
    </source>
</evidence>
<reference evidence="17 18" key="2">
    <citation type="submission" date="2019-01" db="EMBL/GenBank/DDBJ databases">
        <title>The decoding of complex shrimp genome reveals the adaptation for benthos swimmer, frequently molting mechanism and breeding impact on genome.</title>
        <authorList>
            <person name="Sun Y."/>
            <person name="Gao Y."/>
            <person name="Yu Y."/>
        </authorList>
    </citation>
    <scope>NUCLEOTIDE SEQUENCE [LARGE SCALE GENOMIC DNA]</scope>
    <source>
        <tissue evidence="17">Muscle</tissue>
    </source>
</reference>
<keyword evidence="5" id="KW-0378">Hydrolase</keyword>
<dbReference type="FunFam" id="3.40.50.10810:FF:000005">
    <property type="entry name" value="Photoperiod-independent early flowering 1"/>
    <property type="match status" value="1"/>
</dbReference>
<evidence type="ECO:0000256" key="6">
    <source>
        <dbReference type="ARBA" id="ARBA00022806"/>
    </source>
</evidence>
<dbReference type="GO" id="GO:0140096">
    <property type="term" value="F:catalytic activity, acting on a protein"/>
    <property type="evidence" value="ECO:0007669"/>
    <property type="project" value="UniProtKB-ARBA"/>
</dbReference>
<protein>
    <submittedName>
        <fullName evidence="17">Putative helicase domino</fullName>
    </submittedName>
</protein>
<evidence type="ECO:0000256" key="13">
    <source>
        <dbReference type="SAM" id="MobiDB-lite"/>
    </source>
</evidence>
<evidence type="ECO:0000313" key="17">
    <source>
        <dbReference type="EMBL" id="ROT64195.1"/>
    </source>
</evidence>
<evidence type="ECO:0000256" key="8">
    <source>
        <dbReference type="ARBA" id="ARBA00022853"/>
    </source>
</evidence>
<evidence type="ECO:0000256" key="12">
    <source>
        <dbReference type="ARBA" id="ARBA00023242"/>
    </source>
</evidence>
<dbReference type="STRING" id="6689.A0A423SIZ2"/>
<comment type="subcellular location">
    <subcellularLocation>
        <location evidence="1">Nucleus</location>
    </subcellularLocation>
</comment>
<name>A0A423SIZ2_PENVA</name>
<evidence type="ECO:0000256" key="10">
    <source>
        <dbReference type="ARBA" id="ARBA00023125"/>
    </source>
</evidence>
<dbReference type="Pfam" id="PF00176">
    <property type="entry name" value="SNF2-rel_dom"/>
    <property type="match status" value="1"/>
</dbReference>
<dbReference type="GO" id="GO:0010557">
    <property type="term" value="P:positive regulation of macromolecule biosynthetic process"/>
    <property type="evidence" value="ECO:0007669"/>
    <property type="project" value="UniProtKB-ARBA"/>
</dbReference>
<dbReference type="InterPro" id="IPR050520">
    <property type="entry name" value="INO80/SWR1_helicase"/>
</dbReference>
<dbReference type="Gene3D" id="3.40.50.300">
    <property type="entry name" value="P-loop containing nucleotide triphosphate hydrolases"/>
    <property type="match status" value="1"/>
</dbReference>
<dbReference type="Proteomes" id="UP000283509">
    <property type="component" value="Unassembled WGS sequence"/>
</dbReference>
<dbReference type="InterPro" id="IPR049730">
    <property type="entry name" value="SNF2/RAD54-like_C"/>
</dbReference>
<proteinExistence type="inferred from homology"/>
<evidence type="ECO:0000256" key="4">
    <source>
        <dbReference type="ARBA" id="ARBA00022741"/>
    </source>
</evidence>
<reference evidence="17 18" key="1">
    <citation type="submission" date="2018-04" db="EMBL/GenBank/DDBJ databases">
        <authorList>
            <person name="Zhang X."/>
            <person name="Yuan J."/>
            <person name="Li F."/>
            <person name="Xiang J."/>
        </authorList>
    </citation>
    <scope>NUCLEOTIDE SEQUENCE [LARGE SCALE GENOMIC DNA]</scope>
    <source>
        <tissue evidence="17">Muscle</tissue>
    </source>
</reference>
<evidence type="ECO:0000313" key="18">
    <source>
        <dbReference type="Proteomes" id="UP000283509"/>
    </source>
</evidence>
<dbReference type="FunFam" id="3.40.50.300:FF:000529">
    <property type="entry name" value="helicase SRCAP isoform X1"/>
    <property type="match status" value="1"/>
</dbReference>
<comment type="caution">
    <text evidence="17">The sequence shown here is derived from an EMBL/GenBank/DDBJ whole genome shotgun (WGS) entry which is preliminary data.</text>
</comment>
<feature type="region of interest" description="Disordered" evidence="13">
    <location>
        <begin position="1404"/>
        <end position="1440"/>
    </location>
</feature>
<feature type="region of interest" description="Disordered" evidence="13">
    <location>
        <begin position="627"/>
        <end position="705"/>
    </location>
</feature>
<dbReference type="InterPro" id="IPR001650">
    <property type="entry name" value="Helicase_C-like"/>
</dbReference>
<dbReference type="EMBL" id="QCYY01003304">
    <property type="protein sequence ID" value="ROT64195.1"/>
    <property type="molecule type" value="Genomic_DNA"/>
</dbReference>
<dbReference type="PROSITE" id="PS51192">
    <property type="entry name" value="HELICASE_ATP_BIND_1"/>
    <property type="match status" value="1"/>
</dbReference>
<evidence type="ECO:0000256" key="9">
    <source>
        <dbReference type="ARBA" id="ARBA00023015"/>
    </source>
</evidence>
<evidence type="ECO:0000259" key="15">
    <source>
        <dbReference type="PROSITE" id="PS51192"/>
    </source>
</evidence>
<feature type="compositionally biased region" description="Polar residues" evidence="13">
    <location>
        <begin position="673"/>
        <end position="689"/>
    </location>
</feature>
<feature type="domain" description="Helicase ATP-binding" evidence="15">
    <location>
        <begin position="69"/>
        <end position="234"/>
    </location>
</feature>
<keyword evidence="10" id="KW-0238">DNA-binding</keyword>
<dbReference type="SMART" id="SM00490">
    <property type="entry name" value="HELICc"/>
    <property type="match status" value="1"/>
</dbReference>
<comment type="similarity">
    <text evidence="2">Belongs to the SNF2/RAD54 helicase family. SWR1 subfamily.</text>
</comment>
<feature type="region of interest" description="Disordered" evidence="13">
    <location>
        <begin position="436"/>
        <end position="456"/>
    </location>
</feature>
<dbReference type="OrthoDB" id="372624at2759"/>
<dbReference type="InterPro" id="IPR001005">
    <property type="entry name" value="SANT/Myb"/>
</dbReference>
<dbReference type="Gene3D" id="3.40.50.10810">
    <property type="entry name" value="Tandem AAA-ATPase domain"/>
    <property type="match status" value="1"/>
</dbReference>
<dbReference type="PANTHER" id="PTHR45685">
    <property type="entry name" value="HELICASE SRCAP-RELATED"/>
    <property type="match status" value="1"/>
</dbReference>
<dbReference type="GO" id="GO:0016887">
    <property type="term" value="F:ATP hydrolysis activity"/>
    <property type="evidence" value="ECO:0007669"/>
    <property type="project" value="TreeGrafter"/>
</dbReference>
<dbReference type="GO" id="GO:0003677">
    <property type="term" value="F:DNA binding"/>
    <property type="evidence" value="ECO:0007669"/>
    <property type="project" value="UniProtKB-KW"/>
</dbReference>
<dbReference type="GO" id="GO:0010468">
    <property type="term" value="P:regulation of gene expression"/>
    <property type="evidence" value="ECO:0007669"/>
    <property type="project" value="UniProtKB-ARBA"/>
</dbReference>
<feature type="compositionally biased region" description="Basic and acidic residues" evidence="13">
    <location>
        <begin position="7"/>
        <end position="24"/>
    </location>
</feature>
<evidence type="ECO:0000259" key="14">
    <source>
        <dbReference type="PROSITE" id="PS50090"/>
    </source>
</evidence>
<feature type="region of interest" description="Disordered" evidence="13">
    <location>
        <begin position="2045"/>
        <end position="2073"/>
    </location>
</feature>
<dbReference type="GO" id="GO:0042393">
    <property type="term" value="F:histone binding"/>
    <property type="evidence" value="ECO:0007669"/>
    <property type="project" value="TreeGrafter"/>
</dbReference>
<keyword evidence="3" id="KW-0597">Phosphoprotein</keyword>
<keyword evidence="8" id="KW-0156">Chromatin regulator</keyword>
<evidence type="ECO:0000256" key="3">
    <source>
        <dbReference type="ARBA" id="ARBA00022553"/>
    </source>
</evidence>
<dbReference type="InterPro" id="IPR000330">
    <property type="entry name" value="SNF2_N"/>
</dbReference>
<evidence type="ECO:0000256" key="11">
    <source>
        <dbReference type="ARBA" id="ARBA00023163"/>
    </source>
</evidence>
<feature type="domain" description="Helicase C-terminal" evidence="16">
    <location>
        <begin position="862"/>
        <end position="1012"/>
    </location>
</feature>
<evidence type="ECO:0000256" key="2">
    <source>
        <dbReference type="ARBA" id="ARBA00009220"/>
    </source>
</evidence>
<feature type="region of interest" description="Disordered" evidence="13">
    <location>
        <begin position="1254"/>
        <end position="1276"/>
    </location>
</feature>
<feature type="compositionally biased region" description="Low complexity" evidence="13">
    <location>
        <begin position="2048"/>
        <end position="2067"/>
    </location>
</feature>
<evidence type="ECO:0000256" key="7">
    <source>
        <dbReference type="ARBA" id="ARBA00022840"/>
    </source>
</evidence>
<sequence>MDENFETQDKDTKGDSEKADKELQDASAVAEALQPKGFTLSSTSVTTPIPFLLKHMLREYQHVGLDWLTTMYEKKLNGILADEMGLGKTIQTISLLAHLACEKGNWGPHLIVVPTSVMLNWEMEFKKWCPAFKILTYYGTQKERKMKRQGWTKPNAFHICITSYKLVIQDHQSFRRKKWKYFILDEAQNIKNFKSQRWQLLLNFQSQRRLLLTGTPLQNNLMELWSLMHFLMPNVFASHREFREWFSNPVTGMIEGNKEYNDSIIKRLHKVLRPFILRRLKTEVEQQMPKKFEHVVMCRLSKRQRYLYEEFMSRTKTKETLASGNFLSVINVLMQLRKVCNHPNLFEPRPTVSPFMMEGLLYRAPSIVWGITDYDPFKHVDLFSLNLLLADLELCLTAFAAHRIRKFQASKRLIEEIDSAPDPPPKCPAGKIKLHVRPSSQSVPKPGGSPVTTPRAPTPVGTVRAPLQQAPAVAAAPASVPGGGMRFQLVQQGGTIKAIQVAPGTGSSGMMVQQTPQGPRLVMPQRVGISNPTGAATVGGAPTVAGTSAVGGLQLLQTSSGQLLLTTAPVQKPVNQTMSQGVSGTAAAALLQRLQGLKGLQGSMITTGAGGRPVLRLPLPTNTLRPQTQVLGTVPNPGATPAVGGTTAVRPPTTPVQSTPTASPVRPGPSSPAPRTQTANSTPSTTPTKNDLDERKRKNRKDKLSLISKLNTRRCHACPIYGSDLIEAVNVIGNVQGLALSTEWCGQGMVHCQHATMVNPRYYWSQTHSLHMMVNTPVTYLQKLKDMTDRYVFCIPSVVAPYPQMRMSHPQPSKLWMDERMKVVMKNGLGPRMSPLHHIMNASVTQFPDPRLIQYDCGKLQTLDRLLRQLKSGSHRVLIFTQMTKMLDVFEAFLNYHGHLYLRLDGTTRVDQRQVLMERFNQDKRIFAFILSTRSGGIGVNLTGADTVIFYDSDWNPTMDAQAQDRCHRIGQTRDVHIYRLISEKTIEENILKKANQKRLLGDLAIEGGNFTTAHFKRSTIQDLFDVNVAEHDASKRMSEVLEKNGAPEEGKEYSEGERVKMGAFESALAAAEDETDVQAAKTAKAEAAAELAEFDENIPIEDGEGGEELSKAEQEVALLMKQLTPVEKYAMKFIESADDGWAAEAERMAAEIEQQKKEWELGRLQALKEEEERLAHNSDDELLAYSSADAHNQLWLSLCGREEMPIWQPPTPPRDENDVYIDHSLGFWYDSSIMPESALPPVYIKKEHKRLKLEPGTGGGSGDNQSGLRRPPKLRREDAVYAPRSLFDRPSPAVVRIRRDLKLQKYRGIVRPSIPLPGLKPALLTKPPAAEPENAPEWAVHEDWAIVQAVQHHLQLELPVNLLVLSPGHTPNWDLVADYVNSVSRCYRSPRHCRSRYENTILPREEGKLPPDTPPKKITKKQKSGILPKPLQKSSRSMRTSQLFAQDNNSNFSSLYCTRFETIKNIAIKRTPTTKPPLSNPTHKNPKHAQVLAESGIQYDGPLNPGQVAANLAERIQLVGSSGVQQVVSSGLASKAASSVVLSQGTAMTVATVTAATTGITTTAVTSSAAAAILSGVRTAVGTSGASTGRTTLTLQELQVRTSGSNQGTVVSVAGLTPAQLQTAKLSSQSSTQKGLTGVSRSLTPAQLQYLKQQAHARHALALQQQGKVVTTGDQSIKRVQIAGQAGTTQKVQVAVSGGTLAGMTAIQVSQAGRTQLVKPGTVVAGASGVVATGKAVTRTVTEREVAAFFKQQQINKSGQVTQVQVPSAQLLAGLQVQGGASGGGTPVATLVKTVSAPSTLVHTPTSVTLPASAINVTLPQARVTTAATVAKANTTQQTVRNIPLPQQLLAKQRSLVGVKGAVGLQLGGKAVGGTGLSTVQIVQGGSQKQMSQVTVQQIQQVFKQVPHTIQHITQGGTVSGTVVGKAVAGGSVSGTNVTASGAQGITTSHSTKLVPMTVASHQHQPQPIKQTIQVVSAGSSVVGGNSGIRVSAGERSSPSALALQAGKMANPAILSQVSAALQGQPMSVAVRTPTQSPVRIQTSALQTQQTTQTQQGQQQTQQQGQQPGGSQ</sequence>
<dbReference type="InterPro" id="IPR014001">
    <property type="entry name" value="Helicase_ATP-bd"/>
</dbReference>
<dbReference type="GO" id="GO:0004386">
    <property type="term" value="F:helicase activity"/>
    <property type="evidence" value="ECO:0007669"/>
    <property type="project" value="UniProtKB-KW"/>
</dbReference>
<dbReference type="InterPro" id="IPR027417">
    <property type="entry name" value="P-loop_NTPase"/>
</dbReference>
<keyword evidence="6 17" id="KW-0347">Helicase</keyword>
<dbReference type="CDD" id="cd18003">
    <property type="entry name" value="DEXQc_SRCAP"/>
    <property type="match status" value="1"/>
</dbReference>
<accession>A0A423SIZ2</accession>
<keyword evidence="11" id="KW-0804">Transcription</keyword>
<dbReference type="PANTHER" id="PTHR45685:SF1">
    <property type="entry name" value="HELICASE SRCAP"/>
    <property type="match status" value="1"/>
</dbReference>
<dbReference type="GO" id="GO:0005524">
    <property type="term" value="F:ATP binding"/>
    <property type="evidence" value="ECO:0007669"/>
    <property type="project" value="UniProtKB-KW"/>
</dbReference>
<dbReference type="GO" id="GO:0006338">
    <property type="term" value="P:chromatin remodeling"/>
    <property type="evidence" value="ECO:0007669"/>
    <property type="project" value="UniProtKB-ARBA"/>
</dbReference>
<dbReference type="FunFam" id="1.20.120.850:FF:000012">
    <property type="entry name" value="protein PHOTOPERIOD-INDEPENDENT EARLY FLOWERING 1 isoform X3"/>
    <property type="match status" value="1"/>
</dbReference>
<evidence type="ECO:0000259" key="16">
    <source>
        <dbReference type="PROSITE" id="PS51194"/>
    </source>
</evidence>
<feature type="region of interest" description="Disordered" evidence="13">
    <location>
        <begin position="1"/>
        <end position="26"/>
    </location>
</feature>
<dbReference type="PROSITE" id="PS51194">
    <property type="entry name" value="HELICASE_CTER"/>
    <property type="match status" value="1"/>
</dbReference>
<keyword evidence="4" id="KW-0547">Nucleotide-binding</keyword>
<evidence type="ECO:0000256" key="5">
    <source>
        <dbReference type="ARBA" id="ARBA00022801"/>
    </source>
</evidence>
<keyword evidence="18" id="KW-1185">Reference proteome</keyword>
<dbReference type="Gene3D" id="1.20.120.850">
    <property type="entry name" value="SWI2/SNF2 ATPases, N-terminal domain"/>
    <property type="match status" value="1"/>
</dbReference>
<keyword evidence="7" id="KW-0067">ATP-binding</keyword>
<dbReference type="SMART" id="SM00487">
    <property type="entry name" value="DEXDc"/>
    <property type="match status" value="1"/>
</dbReference>
<dbReference type="InterPro" id="IPR038718">
    <property type="entry name" value="SNF2-like_sf"/>
</dbReference>
<keyword evidence="9" id="KW-0805">Transcription regulation</keyword>
<dbReference type="GO" id="GO:0000812">
    <property type="term" value="C:Swr1 complex"/>
    <property type="evidence" value="ECO:0007669"/>
    <property type="project" value="TreeGrafter"/>
</dbReference>
<organism evidence="17 18">
    <name type="scientific">Penaeus vannamei</name>
    <name type="common">Whiteleg shrimp</name>
    <name type="synonym">Litopenaeus vannamei</name>
    <dbReference type="NCBI Taxonomy" id="6689"/>
    <lineage>
        <taxon>Eukaryota</taxon>
        <taxon>Metazoa</taxon>
        <taxon>Ecdysozoa</taxon>
        <taxon>Arthropoda</taxon>
        <taxon>Crustacea</taxon>
        <taxon>Multicrustacea</taxon>
        <taxon>Malacostraca</taxon>
        <taxon>Eumalacostraca</taxon>
        <taxon>Eucarida</taxon>
        <taxon>Decapoda</taxon>
        <taxon>Dendrobranchiata</taxon>
        <taxon>Penaeoidea</taxon>
        <taxon>Penaeidae</taxon>
        <taxon>Penaeus</taxon>
    </lineage>
</organism>
<feature type="domain" description="Myb-like" evidence="14">
    <location>
        <begin position="1339"/>
        <end position="1402"/>
    </location>
</feature>
<dbReference type="SUPFAM" id="SSF52540">
    <property type="entry name" value="P-loop containing nucleoside triphosphate hydrolases"/>
    <property type="match status" value="2"/>
</dbReference>
<dbReference type="Pfam" id="PF00271">
    <property type="entry name" value="Helicase_C"/>
    <property type="match status" value="1"/>
</dbReference>
<dbReference type="PROSITE" id="PS50090">
    <property type="entry name" value="MYB_LIKE"/>
    <property type="match status" value="1"/>
</dbReference>
<keyword evidence="12" id="KW-0539">Nucleus</keyword>